<dbReference type="AlphaFoldDB" id="A0A1V4I591"/>
<comment type="caution">
    <text evidence="2">The sequence shown here is derived from an EMBL/GenBank/DDBJ whole genome shotgun (WGS) entry which is preliminary data.</text>
</comment>
<accession>A0A1V4I591</accession>
<dbReference type="STRING" id="29349.CLOTH_16390"/>
<dbReference type="Pfam" id="PF02589">
    <property type="entry name" value="LUD_dom"/>
    <property type="match status" value="1"/>
</dbReference>
<protein>
    <recommendedName>
        <fullName evidence="1">LUD domain-containing protein</fullName>
    </recommendedName>
</protein>
<sequence length="202" mass="23002">MERILKVIDAFSKRNINSKLFESREDLMSEIMEEIKNDELVAIGGSMTVEELGLYDKLIERGNNVLWHWKVPNEQKLDVLRKALFSDIYLTSSNAITEDGKIINIDGVGNRVAAMFFGPKKVRIICGVNKICKDYEDAMKRIKEVACPKNAKRLGREVPCSKVEKCTDCKSSERMCMVTSIIETAPPLIDFKVYILNEEIGY</sequence>
<dbReference type="PANTHER" id="PTHR36179:SF2">
    <property type="entry name" value="LUD DOMAIN-CONTAINING PROTEIN"/>
    <property type="match status" value="1"/>
</dbReference>
<dbReference type="PANTHER" id="PTHR36179">
    <property type="entry name" value="LUD_DOM DOMAIN-CONTAINING PROTEIN"/>
    <property type="match status" value="1"/>
</dbReference>
<dbReference type="RefSeq" id="WP_079412958.1">
    <property type="nucleotide sequence ID" value="NZ_MZGW01000007.1"/>
</dbReference>
<keyword evidence="3" id="KW-1185">Reference proteome</keyword>
<feature type="domain" description="LUD" evidence="1">
    <location>
        <begin position="6"/>
        <end position="195"/>
    </location>
</feature>
<dbReference type="PIRSF" id="PIRSF020269">
    <property type="entry name" value="DUF1121"/>
    <property type="match status" value="1"/>
</dbReference>
<dbReference type="InterPro" id="IPR003741">
    <property type="entry name" value="LUD_dom"/>
</dbReference>
<dbReference type="Proteomes" id="UP000190140">
    <property type="component" value="Unassembled WGS sequence"/>
</dbReference>
<gene>
    <name evidence="2" type="ORF">CLOTH_16390</name>
</gene>
<dbReference type="EMBL" id="MZGW01000007">
    <property type="protein sequence ID" value="OPJ55141.1"/>
    <property type="molecule type" value="Genomic_DNA"/>
</dbReference>
<proteinExistence type="predicted"/>
<evidence type="ECO:0000259" key="1">
    <source>
        <dbReference type="Pfam" id="PF02589"/>
    </source>
</evidence>
<organism evidence="2 3">
    <name type="scientific">Alkalithermobacter paradoxus</name>
    <dbReference type="NCBI Taxonomy" id="29349"/>
    <lineage>
        <taxon>Bacteria</taxon>
        <taxon>Bacillati</taxon>
        <taxon>Bacillota</taxon>
        <taxon>Clostridia</taxon>
        <taxon>Peptostreptococcales</taxon>
        <taxon>Tepidibacteraceae</taxon>
        <taxon>Alkalithermobacter</taxon>
    </lineage>
</organism>
<evidence type="ECO:0000313" key="3">
    <source>
        <dbReference type="Proteomes" id="UP000190140"/>
    </source>
</evidence>
<dbReference type="InterPro" id="IPR009501">
    <property type="entry name" value="UCP020269"/>
</dbReference>
<reference evidence="2 3" key="1">
    <citation type="submission" date="2017-03" db="EMBL/GenBank/DDBJ databases">
        <title>Genome sequence of Clostridium thermoalcaliphilum DSM 7309.</title>
        <authorList>
            <person name="Poehlein A."/>
            <person name="Daniel R."/>
        </authorList>
    </citation>
    <scope>NUCLEOTIDE SEQUENCE [LARGE SCALE GENOMIC DNA]</scope>
    <source>
        <strain evidence="2 3">DSM 7309</strain>
    </source>
</reference>
<evidence type="ECO:0000313" key="2">
    <source>
        <dbReference type="EMBL" id="OPJ55141.1"/>
    </source>
</evidence>
<dbReference type="OrthoDB" id="9809147at2"/>
<name>A0A1V4I591_9FIRM</name>